<evidence type="ECO:0000256" key="1">
    <source>
        <dbReference type="ARBA" id="ARBA00022801"/>
    </source>
</evidence>
<dbReference type="Gene3D" id="3.90.400.10">
    <property type="entry name" value="Oligo-1,6-glucosidase, Domain 2"/>
    <property type="match status" value="1"/>
</dbReference>
<protein>
    <submittedName>
        <fullName evidence="5">Glycoside hydrolase family 13 protein</fullName>
    </submittedName>
</protein>
<dbReference type="RefSeq" id="WP_349218164.1">
    <property type="nucleotide sequence ID" value="NZ_JBBMFD010000003.1"/>
</dbReference>
<dbReference type="InterPro" id="IPR013780">
    <property type="entry name" value="Glyco_hydro_b"/>
</dbReference>
<feature type="domain" description="Glycosyl hydrolase family 13 catalytic" evidence="4">
    <location>
        <begin position="135"/>
        <end position="538"/>
    </location>
</feature>
<proteinExistence type="predicted"/>
<name>A0ABV1DXW4_9FIRM</name>
<dbReference type="PANTHER" id="PTHR10357:SF210">
    <property type="entry name" value="MALTODEXTRIN GLUCOSIDASE"/>
    <property type="match status" value="1"/>
</dbReference>
<keyword evidence="6" id="KW-1185">Reference proteome</keyword>
<dbReference type="Gene3D" id="3.20.20.80">
    <property type="entry name" value="Glycosidases"/>
    <property type="match status" value="1"/>
</dbReference>
<dbReference type="PANTHER" id="PTHR10357">
    <property type="entry name" value="ALPHA-AMYLASE FAMILY MEMBER"/>
    <property type="match status" value="1"/>
</dbReference>
<evidence type="ECO:0000259" key="4">
    <source>
        <dbReference type="SMART" id="SM00642"/>
    </source>
</evidence>
<dbReference type="SMART" id="SM00642">
    <property type="entry name" value="Aamy"/>
    <property type="match status" value="1"/>
</dbReference>
<dbReference type="Gene3D" id="2.60.40.1180">
    <property type="entry name" value="Golgi alpha-mannosidase II"/>
    <property type="match status" value="1"/>
</dbReference>
<organism evidence="5 6">
    <name type="scientific">Solibaculum intestinale</name>
    <dbReference type="NCBI Taxonomy" id="3133165"/>
    <lineage>
        <taxon>Bacteria</taxon>
        <taxon>Bacillati</taxon>
        <taxon>Bacillota</taxon>
        <taxon>Clostridia</taxon>
        <taxon>Eubacteriales</taxon>
        <taxon>Oscillospiraceae</taxon>
        <taxon>Solibaculum</taxon>
    </lineage>
</organism>
<sequence length="633" mass="71852">MLCPFDSRSLVHRSPFGAVKAGQNVHFKVLIPRSKNCSGVRLVIREDSQTQAQVYGLFWCGMEGFDYEWWECDFVPSRISLYWYSFECDTAKGLEEIHRDRGGKGKFGKGEFWQLTAYDPDYQTPSWMAGGILYQIFPDRFAKSGKPHENLPAGRTLRQDWGGQPEWRPNGEGKITNSDFFGGDLEGIRQKLPYLQALGVTCLYLNPIFESHSNHRYDTADYSRIDPLLGSEEDFARLCSTAQQYRIRVVLDGVFSHTGSDSVYFNREGRYPPNGAYNTTESPYYPWYKFQKWPDQYQSWWGFTTLPEVTEESPDFLRFICGEEGIAKKWLRLGASGWRLDVADELPDGFLDEFRRAVKEESDQNFILGEVWEDASNKVSYGARRKFLLGEQLDSVMNYPFRQGVLEYLRTKDSGLLMEAVLSICENYPRPALRVLMNHIGTHDTERAITYLAGEPDKGYGREWQAGKSLSEGQRAHGLILLRLASLLQYTLPGIPCLYYGDEAGMEGYRDPFNRGCYPWGHEDRSLIGWYQKLGALRRSCPCLADGDFVPMACDGPVAAYLRTGKRTSLFTAVNAGDQTRTVSMPQGFVPQVAMHGVEVQGNQLVLPPFTGASGQLRHAGLGNRPHPYEGKK</sequence>
<evidence type="ECO:0000313" key="6">
    <source>
        <dbReference type="Proteomes" id="UP001489509"/>
    </source>
</evidence>
<evidence type="ECO:0000256" key="2">
    <source>
        <dbReference type="ARBA" id="ARBA00023295"/>
    </source>
</evidence>
<dbReference type="Proteomes" id="UP001489509">
    <property type="component" value="Unassembled WGS sequence"/>
</dbReference>
<dbReference type="GO" id="GO:0016787">
    <property type="term" value="F:hydrolase activity"/>
    <property type="evidence" value="ECO:0007669"/>
    <property type="project" value="UniProtKB-KW"/>
</dbReference>
<accession>A0ABV1DXW4</accession>
<keyword evidence="1 5" id="KW-0378">Hydrolase</keyword>
<evidence type="ECO:0000313" key="5">
    <source>
        <dbReference type="EMBL" id="MEQ2439896.1"/>
    </source>
</evidence>
<comment type="caution">
    <text evidence="5">The sequence shown here is derived from an EMBL/GenBank/DDBJ whole genome shotgun (WGS) entry which is preliminary data.</text>
</comment>
<dbReference type="InterPro" id="IPR045857">
    <property type="entry name" value="O16G_dom_2"/>
</dbReference>
<dbReference type="SUPFAM" id="SSF51011">
    <property type="entry name" value="Glycosyl hydrolase domain"/>
    <property type="match status" value="1"/>
</dbReference>
<dbReference type="InterPro" id="IPR017853">
    <property type="entry name" value="GH"/>
</dbReference>
<evidence type="ECO:0000256" key="3">
    <source>
        <dbReference type="SAM" id="MobiDB-lite"/>
    </source>
</evidence>
<dbReference type="InterPro" id="IPR006047">
    <property type="entry name" value="GH13_cat_dom"/>
</dbReference>
<dbReference type="CDD" id="cd11338">
    <property type="entry name" value="AmyAc_CMD"/>
    <property type="match status" value="1"/>
</dbReference>
<dbReference type="EMBL" id="JBBMFD010000003">
    <property type="protein sequence ID" value="MEQ2439896.1"/>
    <property type="molecule type" value="Genomic_DNA"/>
</dbReference>
<reference evidence="5 6" key="1">
    <citation type="submission" date="2024-03" db="EMBL/GenBank/DDBJ databases">
        <title>Human intestinal bacterial collection.</title>
        <authorList>
            <person name="Pauvert C."/>
            <person name="Hitch T.C.A."/>
            <person name="Clavel T."/>
        </authorList>
    </citation>
    <scope>NUCLEOTIDE SEQUENCE [LARGE SCALE GENOMIC DNA]</scope>
    <source>
        <strain evidence="5 6">CLA-JM-H44</strain>
    </source>
</reference>
<keyword evidence="2" id="KW-0326">Glycosidase</keyword>
<gene>
    <name evidence="5" type="ORF">WMO26_03535</name>
</gene>
<dbReference type="Pfam" id="PF00128">
    <property type="entry name" value="Alpha-amylase"/>
    <property type="match status" value="1"/>
</dbReference>
<dbReference type="SUPFAM" id="SSF51445">
    <property type="entry name" value="(Trans)glycosidases"/>
    <property type="match status" value="1"/>
</dbReference>
<feature type="region of interest" description="Disordered" evidence="3">
    <location>
        <begin position="152"/>
        <end position="173"/>
    </location>
</feature>